<proteinExistence type="predicted"/>
<evidence type="ECO:0000313" key="3">
    <source>
        <dbReference type="Proteomes" id="UP000799444"/>
    </source>
</evidence>
<reference evidence="2" key="1">
    <citation type="journal article" date="2020" name="Stud. Mycol.">
        <title>101 Dothideomycetes genomes: a test case for predicting lifestyles and emergence of pathogens.</title>
        <authorList>
            <person name="Haridas S."/>
            <person name="Albert R."/>
            <person name="Binder M."/>
            <person name="Bloem J."/>
            <person name="Labutti K."/>
            <person name="Salamov A."/>
            <person name="Andreopoulos B."/>
            <person name="Baker S."/>
            <person name="Barry K."/>
            <person name="Bills G."/>
            <person name="Bluhm B."/>
            <person name="Cannon C."/>
            <person name="Castanera R."/>
            <person name="Culley D."/>
            <person name="Daum C."/>
            <person name="Ezra D."/>
            <person name="Gonzalez J."/>
            <person name="Henrissat B."/>
            <person name="Kuo A."/>
            <person name="Liang C."/>
            <person name="Lipzen A."/>
            <person name="Lutzoni F."/>
            <person name="Magnuson J."/>
            <person name="Mondo S."/>
            <person name="Nolan M."/>
            <person name="Ohm R."/>
            <person name="Pangilinan J."/>
            <person name="Park H.-J."/>
            <person name="Ramirez L."/>
            <person name="Alfaro M."/>
            <person name="Sun H."/>
            <person name="Tritt A."/>
            <person name="Yoshinaga Y."/>
            <person name="Zwiers L.-H."/>
            <person name="Turgeon B."/>
            <person name="Goodwin S."/>
            <person name="Spatafora J."/>
            <person name="Crous P."/>
            <person name="Grigoriev I."/>
        </authorList>
    </citation>
    <scope>NUCLEOTIDE SEQUENCE</scope>
    <source>
        <strain evidence="2">CBS 125425</strain>
    </source>
</reference>
<organism evidence="2 3">
    <name type="scientific">Polyplosphaeria fusca</name>
    <dbReference type="NCBI Taxonomy" id="682080"/>
    <lineage>
        <taxon>Eukaryota</taxon>
        <taxon>Fungi</taxon>
        <taxon>Dikarya</taxon>
        <taxon>Ascomycota</taxon>
        <taxon>Pezizomycotina</taxon>
        <taxon>Dothideomycetes</taxon>
        <taxon>Pleosporomycetidae</taxon>
        <taxon>Pleosporales</taxon>
        <taxon>Tetraplosphaeriaceae</taxon>
        <taxon>Polyplosphaeria</taxon>
    </lineage>
</organism>
<dbReference type="AlphaFoldDB" id="A0A9P4UZ66"/>
<evidence type="ECO:0000256" key="1">
    <source>
        <dbReference type="SAM" id="SignalP"/>
    </source>
</evidence>
<gene>
    <name evidence="2" type="ORF">EJ04DRAFT_555813</name>
</gene>
<feature type="chain" id="PRO_5040134245" evidence="1">
    <location>
        <begin position="26"/>
        <end position="255"/>
    </location>
</feature>
<sequence>MGKGADSAATCLCCPCASLLTLVLGDTPSGKYAKRLPSRPRRPLHRWEVPQKRARLPLYSSLVGVVRKLRHTSPDATVFPFLQLPRELRDMIYNYMDPAPDKYTVQTPGDAGILCMECFDLPANMLLSCRQIRRELMDQYPSRFIIGSLSPHGVRFDPGYKKLEQTPSLASLRQVHVRIEVFRMRSGKNHRACQEIALDECLDELESQSKRLVGVLQKGARKLKGLSFDWVDDFPDQMDEESLHSAGFGFSSRAS</sequence>
<keyword evidence="1" id="KW-0732">Signal</keyword>
<name>A0A9P4UZ66_9PLEO</name>
<feature type="signal peptide" evidence="1">
    <location>
        <begin position="1"/>
        <end position="25"/>
    </location>
</feature>
<accession>A0A9P4UZ66</accession>
<dbReference type="EMBL" id="ML996232">
    <property type="protein sequence ID" value="KAF2729885.1"/>
    <property type="molecule type" value="Genomic_DNA"/>
</dbReference>
<protein>
    <submittedName>
        <fullName evidence="2">Uncharacterized protein</fullName>
    </submittedName>
</protein>
<dbReference type="Proteomes" id="UP000799444">
    <property type="component" value="Unassembled WGS sequence"/>
</dbReference>
<dbReference type="OrthoDB" id="3797349at2759"/>
<evidence type="ECO:0000313" key="2">
    <source>
        <dbReference type="EMBL" id="KAF2729885.1"/>
    </source>
</evidence>
<keyword evidence="3" id="KW-1185">Reference proteome</keyword>
<comment type="caution">
    <text evidence="2">The sequence shown here is derived from an EMBL/GenBank/DDBJ whole genome shotgun (WGS) entry which is preliminary data.</text>
</comment>